<accession>A0A835TI04</accession>
<proteinExistence type="inferred from homology"/>
<evidence type="ECO:0000256" key="4">
    <source>
        <dbReference type="ARBA" id="ARBA00022576"/>
    </source>
</evidence>
<evidence type="ECO:0000259" key="13">
    <source>
        <dbReference type="Pfam" id="PF00266"/>
    </source>
</evidence>
<keyword evidence="4 12" id="KW-0032">Aminotransferase</keyword>
<name>A0A835TI04_CHLIN</name>
<dbReference type="GO" id="GO:0006564">
    <property type="term" value="P:L-serine biosynthetic process"/>
    <property type="evidence" value="ECO:0007669"/>
    <property type="project" value="UniProtKB-KW"/>
</dbReference>
<dbReference type="NCBIfam" id="TIGR01364">
    <property type="entry name" value="serC_1"/>
    <property type="match status" value="1"/>
</dbReference>
<dbReference type="EMBL" id="JAEHOC010000006">
    <property type="protein sequence ID" value="KAG2440734.1"/>
    <property type="molecule type" value="Genomic_DNA"/>
</dbReference>
<dbReference type="Gene3D" id="3.40.640.10">
    <property type="entry name" value="Type I PLP-dependent aspartate aminotransferase-like (Major domain)"/>
    <property type="match status" value="1"/>
</dbReference>
<evidence type="ECO:0000313" key="14">
    <source>
        <dbReference type="EMBL" id="KAG2440734.1"/>
    </source>
</evidence>
<evidence type="ECO:0000256" key="6">
    <source>
        <dbReference type="ARBA" id="ARBA00022679"/>
    </source>
</evidence>
<evidence type="ECO:0000256" key="1">
    <source>
        <dbReference type="ARBA" id="ARBA00001933"/>
    </source>
</evidence>
<organism evidence="14 15">
    <name type="scientific">Chlamydomonas incerta</name>
    <dbReference type="NCBI Taxonomy" id="51695"/>
    <lineage>
        <taxon>Eukaryota</taxon>
        <taxon>Viridiplantae</taxon>
        <taxon>Chlorophyta</taxon>
        <taxon>core chlorophytes</taxon>
        <taxon>Chlorophyceae</taxon>
        <taxon>CS clade</taxon>
        <taxon>Chlamydomonadales</taxon>
        <taxon>Chlamydomonadaceae</taxon>
        <taxon>Chlamydomonas</taxon>
    </lineage>
</organism>
<evidence type="ECO:0000256" key="7">
    <source>
        <dbReference type="ARBA" id="ARBA00022898"/>
    </source>
</evidence>
<evidence type="ECO:0000256" key="2">
    <source>
        <dbReference type="ARBA" id="ARBA00005099"/>
    </source>
</evidence>
<comment type="caution">
    <text evidence="14">The sequence shown here is derived from an EMBL/GenBank/DDBJ whole genome shotgun (WGS) entry which is preliminary data.</text>
</comment>
<dbReference type="InterPro" id="IPR022278">
    <property type="entry name" value="Pser_aminoTfrase"/>
</dbReference>
<evidence type="ECO:0000256" key="3">
    <source>
        <dbReference type="ARBA" id="ARBA00006904"/>
    </source>
</evidence>
<dbReference type="EC" id="2.6.1.52" evidence="12"/>
<dbReference type="InterPro" id="IPR000192">
    <property type="entry name" value="Aminotrans_V_dom"/>
</dbReference>
<dbReference type="CDD" id="cd00611">
    <property type="entry name" value="PSAT_like"/>
    <property type="match status" value="1"/>
</dbReference>
<sequence>MALLQKTQLNAGARRATRPAVARVSTVRVQATVAMPSPASTFAQPHGRVFNFSAGPAVLPVDVLERAQAELLNWHGSGMSIMEMSHRGKEFESVIQKAEADLRTLLNIPANYKVLFLQGGASTQFSMIPLNLSKAGETVDYVVTGAWSKKAAEEAAKYCKVNIAAKGDNKSLPPVAGWKLSPDSRYVHYCDNETIGGVEFKSVPDVGDRVLVSDMSSNFISKPVDVSKYGIIYAGAQKNVGPAGVTIVIIREDLVGNCRAEAPTMLDYKIHVENDSMYNTPPCWAIYVCGLVFEKLVKMGGLDAMQELNRQKAAILYDAIAESKGFYNSPVDPAVRSLMNVPFTIPSSPDLEKQFIKEADKAGMLQLKGHRSVGGMRASIYNAMPIEGVQKLALFMKEFHAKHAK</sequence>
<dbReference type="InterPro" id="IPR020578">
    <property type="entry name" value="Aminotrans_V_PyrdxlP_BS"/>
</dbReference>
<evidence type="ECO:0000256" key="11">
    <source>
        <dbReference type="RuleBase" id="RU004504"/>
    </source>
</evidence>
<evidence type="ECO:0000256" key="5">
    <source>
        <dbReference type="ARBA" id="ARBA00022605"/>
    </source>
</evidence>
<dbReference type="FunFam" id="3.90.1150.10:FF:000006">
    <property type="entry name" value="Phosphoserine aminotransferase"/>
    <property type="match status" value="1"/>
</dbReference>
<evidence type="ECO:0000313" key="15">
    <source>
        <dbReference type="Proteomes" id="UP000650467"/>
    </source>
</evidence>
<keyword evidence="8 12" id="KW-0718">Serine biosynthesis</keyword>
<dbReference type="PANTHER" id="PTHR43247">
    <property type="entry name" value="PHOSPHOSERINE AMINOTRANSFERASE"/>
    <property type="match status" value="1"/>
</dbReference>
<dbReference type="PROSITE" id="PS00595">
    <property type="entry name" value="AA_TRANSFER_CLASS_5"/>
    <property type="match status" value="1"/>
</dbReference>
<dbReference type="GO" id="GO:0030170">
    <property type="term" value="F:pyridoxal phosphate binding"/>
    <property type="evidence" value="ECO:0007669"/>
    <property type="project" value="TreeGrafter"/>
</dbReference>
<dbReference type="OrthoDB" id="1703350at2759"/>
<evidence type="ECO:0000256" key="12">
    <source>
        <dbReference type="RuleBase" id="RU004505"/>
    </source>
</evidence>
<comment type="catalytic activity">
    <reaction evidence="10 12">
        <text>O-phospho-L-serine + 2-oxoglutarate = 3-phosphooxypyruvate + L-glutamate</text>
        <dbReference type="Rhea" id="RHEA:14329"/>
        <dbReference type="ChEBI" id="CHEBI:16810"/>
        <dbReference type="ChEBI" id="CHEBI:18110"/>
        <dbReference type="ChEBI" id="CHEBI:29985"/>
        <dbReference type="ChEBI" id="CHEBI:57524"/>
        <dbReference type="EC" id="2.6.1.52"/>
    </reaction>
</comment>
<evidence type="ECO:0000256" key="10">
    <source>
        <dbReference type="ARBA" id="ARBA00049007"/>
    </source>
</evidence>
<dbReference type="InterPro" id="IPR015421">
    <property type="entry name" value="PyrdxlP-dep_Trfase_major"/>
</dbReference>
<keyword evidence="5 12" id="KW-0028">Amino-acid biosynthesis</keyword>
<dbReference type="HAMAP" id="MF_00160">
    <property type="entry name" value="SerC_aminotrans_5"/>
    <property type="match status" value="1"/>
</dbReference>
<keyword evidence="15" id="KW-1185">Reference proteome</keyword>
<dbReference type="Gene3D" id="3.90.1150.10">
    <property type="entry name" value="Aspartate Aminotransferase, domain 1"/>
    <property type="match status" value="1"/>
</dbReference>
<keyword evidence="6 12" id="KW-0808">Transferase</keyword>
<dbReference type="AlphaFoldDB" id="A0A835TI04"/>
<comment type="similarity">
    <text evidence="3">Belongs to the class-V pyridoxal-phosphate-dependent aminotransferase family. SerC subfamily.</text>
</comment>
<keyword evidence="7" id="KW-0663">Pyridoxal phosphate</keyword>
<dbReference type="GO" id="GO:0004648">
    <property type="term" value="F:O-phospho-L-serine:2-oxoglutarate aminotransferase activity"/>
    <property type="evidence" value="ECO:0007669"/>
    <property type="project" value="UniProtKB-EC"/>
</dbReference>
<dbReference type="PANTHER" id="PTHR43247:SF1">
    <property type="entry name" value="PHOSPHOSERINE AMINOTRANSFERASE"/>
    <property type="match status" value="1"/>
</dbReference>
<comment type="cofactor">
    <cofactor evidence="1 11">
        <name>pyridoxal 5'-phosphate</name>
        <dbReference type="ChEBI" id="CHEBI:597326"/>
    </cofactor>
</comment>
<comment type="pathway">
    <text evidence="2 12">Amino-acid biosynthesis; L-serine biosynthesis; L-serine from 3-phospho-D-glycerate: step 2/3.</text>
</comment>
<dbReference type="FunFam" id="3.40.640.10:FF:000010">
    <property type="entry name" value="Phosphoserine aminotransferase"/>
    <property type="match status" value="1"/>
</dbReference>
<comment type="catalytic activity">
    <reaction evidence="9">
        <text>4-(phosphooxy)-L-threonine + 2-oxoglutarate = (R)-3-hydroxy-2-oxo-4-phosphooxybutanoate + L-glutamate</text>
        <dbReference type="Rhea" id="RHEA:16573"/>
        <dbReference type="ChEBI" id="CHEBI:16810"/>
        <dbReference type="ChEBI" id="CHEBI:29985"/>
        <dbReference type="ChEBI" id="CHEBI:58452"/>
        <dbReference type="ChEBI" id="CHEBI:58538"/>
        <dbReference type="EC" id="2.6.1.52"/>
    </reaction>
</comment>
<evidence type="ECO:0000256" key="8">
    <source>
        <dbReference type="ARBA" id="ARBA00023299"/>
    </source>
</evidence>
<protein>
    <recommendedName>
        <fullName evidence="12">Phosphoserine aminotransferase</fullName>
        <ecNumber evidence="12">2.6.1.52</ecNumber>
    </recommendedName>
</protein>
<gene>
    <name evidence="14" type="ORF">HXX76_003591</name>
</gene>
<dbReference type="InterPro" id="IPR015422">
    <property type="entry name" value="PyrdxlP-dep_Trfase_small"/>
</dbReference>
<feature type="domain" description="Aminotransferase class V" evidence="13">
    <location>
        <begin position="49"/>
        <end position="392"/>
    </location>
</feature>
<evidence type="ECO:0000256" key="9">
    <source>
        <dbReference type="ARBA" id="ARBA00047630"/>
    </source>
</evidence>
<dbReference type="Proteomes" id="UP000650467">
    <property type="component" value="Unassembled WGS sequence"/>
</dbReference>
<dbReference type="NCBIfam" id="NF003764">
    <property type="entry name" value="PRK05355.1"/>
    <property type="match status" value="1"/>
</dbReference>
<dbReference type="InterPro" id="IPR015424">
    <property type="entry name" value="PyrdxlP-dep_Trfase"/>
</dbReference>
<reference evidence="14" key="1">
    <citation type="journal article" date="2020" name="bioRxiv">
        <title>Comparative genomics of Chlamydomonas.</title>
        <authorList>
            <person name="Craig R.J."/>
            <person name="Hasan A.R."/>
            <person name="Ness R.W."/>
            <person name="Keightley P.D."/>
        </authorList>
    </citation>
    <scope>NUCLEOTIDE SEQUENCE</scope>
    <source>
        <strain evidence="14">SAG 7.73</strain>
    </source>
</reference>
<dbReference type="PIRSF" id="PIRSF000525">
    <property type="entry name" value="SerC"/>
    <property type="match status" value="1"/>
</dbReference>
<dbReference type="SUPFAM" id="SSF53383">
    <property type="entry name" value="PLP-dependent transferases"/>
    <property type="match status" value="1"/>
</dbReference>
<dbReference type="GO" id="GO:0009570">
    <property type="term" value="C:chloroplast stroma"/>
    <property type="evidence" value="ECO:0007669"/>
    <property type="project" value="TreeGrafter"/>
</dbReference>
<dbReference type="UniPathway" id="UPA00135">
    <property type="reaction ID" value="UER00197"/>
</dbReference>
<dbReference type="Pfam" id="PF00266">
    <property type="entry name" value="Aminotran_5"/>
    <property type="match status" value="1"/>
</dbReference>